<dbReference type="PANTHER" id="PTHR35332">
    <property type="entry name" value="REGULATION OF ENOLASE PROTEIN 1"/>
    <property type="match status" value="1"/>
</dbReference>
<dbReference type="Gene3D" id="2.60.120.200">
    <property type="match status" value="1"/>
</dbReference>
<dbReference type="PIRSF" id="PIRSF022704">
    <property type="entry name" value="UCP022704"/>
    <property type="match status" value="1"/>
</dbReference>
<gene>
    <name evidence="1" type="ORF">BOO71_0001825</name>
</gene>
<proteinExistence type="predicted"/>
<dbReference type="EMBL" id="MSTI01000020">
    <property type="protein sequence ID" value="OLV19820.1"/>
    <property type="molecule type" value="Genomic_DNA"/>
</dbReference>
<dbReference type="AlphaFoldDB" id="A0A1U7P3T7"/>
<name>A0A1U7P3T7_9DEIO</name>
<dbReference type="SUPFAM" id="SSF49899">
    <property type="entry name" value="Concanavalin A-like lectins/glucanases"/>
    <property type="match status" value="1"/>
</dbReference>
<evidence type="ECO:0000313" key="2">
    <source>
        <dbReference type="Proteomes" id="UP000186607"/>
    </source>
</evidence>
<dbReference type="STRING" id="249408.BOO71_0001825"/>
<evidence type="ECO:0008006" key="3">
    <source>
        <dbReference type="Google" id="ProtNLM"/>
    </source>
</evidence>
<organism evidence="1 2">
    <name type="scientific">Deinococcus marmoris</name>
    <dbReference type="NCBI Taxonomy" id="249408"/>
    <lineage>
        <taxon>Bacteria</taxon>
        <taxon>Thermotogati</taxon>
        <taxon>Deinococcota</taxon>
        <taxon>Deinococci</taxon>
        <taxon>Deinococcales</taxon>
        <taxon>Deinococcaceae</taxon>
        <taxon>Deinococcus</taxon>
    </lineage>
</organism>
<keyword evidence="2" id="KW-1185">Reference proteome</keyword>
<accession>A0A1U7P3T7</accession>
<dbReference type="InterPro" id="IPR009784">
    <property type="entry name" value="DUF1349"/>
</dbReference>
<dbReference type="OrthoDB" id="9814707at2"/>
<reference evidence="1 2" key="1">
    <citation type="submission" date="2017-01" db="EMBL/GenBank/DDBJ databases">
        <title>Genome Analysis of Deinococcus marmoris KOPRI26562.</title>
        <authorList>
            <person name="Kim J.H."/>
            <person name="Oh H.-M."/>
        </authorList>
    </citation>
    <scope>NUCLEOTIDE SEQUENCE [LARGE SCALE GENOMIC DNA]</scope>
    <source>
        <strain evidence="1 2">KOPRI26562</strain>
    </source>
</reference>
<protein>
    <recommendedName>
        <fullName evidence="3">DUF1349 domain-containing protein</fullName>
    </recommendedName>
</protein>
<dbReference type="InterPro" id="IPR013320">
    <property type="entry name" value="ConA-like_dom_sf"/>
</dbReference>
<comment type="caution">
    <text evidence="1">The sequence shown here is derived from an EMBL/GenBank/DDBJ whole genome shotgun (WGS) entry which is preliminary data.</text>
</comment>
<dbReference type="PANTHER" id="PTHR35332:SF2">
    <property type="entry name" value="REGULATION OF ENOLASE PROTEIN 1"/>
    <property type="match status" value="1"/>
</dbReference>
<sequence length="196" mass="22219">MSQSWSAFGWHAEPQSWAAHEDGTLEVVTAKGGDFWRETQYGFVRDDGHAFLRDAPDEFTATVRVRGEYAELYDQAGLMLRADAQHWCKVGVEYVGRQQWSAVVTHEKSDWSVQPADEHSEVIFRMIRRDDALILHARADVNAPWTLLRVAPFPPGLRARVGVVACSPQREGFRVMFEEFQLAGVDRRPLHALSAP</sequence>
<dbReference type="Pfam" id="PF07081">
    <property type="entry name" value="DUF1349"/>
    <property type="match status" value="1"/>
</dbReference>
<dbReference type="RefSeq" id="WP_075830511.1">
    <property type="nucleotide sequence ID" value="NZ_MSTI01000020.1"/>
</dbReference>
<evidence type="ECO:0000313" key="1">
    <source>
        <dbReference type="EMBL" id="OLV19820.1"/>
    </source>
</evidence>
<dbReference type="InterPro" id="IPR015987">
    <property type="entry name" value="UCP022704"/>
</dbReference>
<dbReference type="Proteomes" id="UP000186607">
    <property type="component" value="Unassembled WGS sequence"/>
</dbReference>